<keyword evidence="3" id="KW-1185">Reference proteome</keyword>
<dbReference type="EMBL" id="BMCJ01000005">
    <property type="protein sequence ID" value="GGC94453.1"/>
    <property type="molecule type" value="Genomic_DNA"/>
</dbReference>
<feature type="transmembrane region" description="Helical" evidence="1">
    <location>
        <begin position="6"/>
        <end position="29"/>
    </location>
</feature>
<keyword evidence="1" id="KW-0472">Membrane</keyword>
<accession>A0ABQ1PCF0</accession>
<evidence type="ECO:0000256" key="1">
    <source>
        <dbReference type="SAM" id="Phobius"/>
    </source>
</evidence>
<comment type="caution">
    <text evidence="2">The sequence shown here is derived from an EMBL/GenBank/DDBJ whole genome shotgun (WGS) entry which is preliminary data.</text>
</comment>
<dbReference type="Proteomes" id="UP000619534">
    <property type="component" value="Unassembled WGS sequence"/>
</dbReference>
<gene>
    <name evidence="2" type="ORF">GCM10007216_26480</name>
</gene>
<organism evidence="2 3">
    <name type="scientific">Thalassobacillus devorans</name>
    <dbReference type="NCBI Taxonomy" id="279813"/>
    <lineage>
        <taxon>Bacteria</taxon>
        <taxon>Bacillati</taxon>
        <taxon>Bacillota</taxon>
        <taxon>Bacilli</taxon>
        <taxon>Bacillales</taxon>
        <taxon>Bacillaceae</taxon>
        <taxon>Thalassobacillus</taxon>
    </lineage>
</organism>
<evidence type="ECO:0000313" key="3">
    <source>
        <dbReference type="Proteomes" id="UP000619534"/>
    </source>
</evidence>
<dbReference type="RefSeq" id="WP_062443758.1">
    <property type="nucleotide sequence ID" value="NZ_BMCJ01000005.1"/>
</dbReference>
<keyword evidence="1" id="KW-1133">Transmembrane helix</keyword>
<proteinExistence type="predicted"/>
<evidence type="ECO:0000313" key="2">
    <source>
        <dbReference type="EMBL" id="GGC94453.1"/>
    </source>
</evidence>
<protein>
    <submittedName>
        <fullName evidence="2">Uncharacterized protein</fullName>
    </submittedName>
</protein>
<name>A0ABQ1PCF0_9BACI</name>
<sequence>MEQKNLIAWMFVTVGIMNALTGAIMMFILHDTIISFVFLASSLIFLLAGKVAWTETHGEDAKD</sequence>
<feature type="transmembrane region" description="Helical" evidence="1">
    <location>
        <begin position="36"/>
        <end position="53"/>
    </location>
</feature>
<keyword evidence="1" id="KW-0812">Transmembrane</keyword>
<reference evidence="3" key="1">
    <citation type="journal article" date="2019" name="Int. J. Syst. Evol. Microbiol.">
        <title>The Global Catalogue of Microorganisms (GCM) 10K type strain sequencing project: providing services to taxonomists for standard genome sequencing and annotation.</title>
        <authorList>
            <consortium name="The Broad Institute Genomics Platform"/>
            <consortium name="The Broad Institute Genome Sequencing Center for Infectious Disease"/>
            <person name="Wu L."/>
            <person name="Ma J."/>
        </authorList>
    </citation>
    <scope>NUCLEOTIDE SEQUENCE [LARGE SCALE GENOMIC DNA]</scope>
    <source>
        <strain evidence="3">CCM 7282</strain>
    </source>
</reference>